<evidence type="ECO:0000256" key="8">
    <source>
        <dbReference type="ARBA" id="ARBA00022777"/>
    </source>
</evidence>
<dbReference type="Proteomes" id="UP000095255">
    <property type="component" value="Unassembled WGS sequence"/>
</dbReference>
<protein>
    <recommendedName>
        <fullName evidence="2">receptor protein-tyrosine kinase</fullName>
        <ecNumber evidence="2">2.7.10.1</ecNumber>
    </recommendedName>
</protein>
<evidence type="ECO:0000256" key="7">
    <source>
        <dbReference type="ARBA" id="ARBA00022741"/>
    </source>
</evidence>
<dbReference type="EC" id="2.7.10.1" evidence="2"/>
<gene>
    <name evidence="18" type="ORF">BHU72_14780</name>
</gene>
<evidence type="ECO:0000256" key="12">
    <source>
        <dbReference type="ARBA" id="ARBA00023137"/>
    </source>
</evidence>
<dbReference type="RefSeq" id="WP_069701616.1">
    <property type="nucleotide sequence ID" value="NZ_MJAT01000009.1"/>
</dbReference>
<dbReference type="GO" id="GO:0005524">
    <property type="term" value="F:ATP binding"/>
    <property type="evidence" value="ECO:0007669"/>
    <property type="project" value="UniProtKB-KW"/>
</dbReference>
<evidence type="ECO:0000256" key="9">
    <source>
        <dbReference type="ARBA" id="ARBA00022840"/>
    </source>
</evidence>
<dbReference type="STRING" id="1390249.BHU72_14780"/>
<comment type="subcellular location">
    <subcellularLocation>
        <location evidence="1">Cell membrane</location>
        <topology evidence="1">Single-pass type I membrane protein</topology>
    </subcellularLocation>
</comment>
<dbReference type="EMBL" id="MJAT01000009">
    <property type="protein sequence ID" value="OEH86015.1"/>
    <property type="molecule type" value="Genomic_DNA"/>
</dbReference>
<evidence type="ECO:0000256" key="2">
    <source>
        <dbReference type="ARBA" id="ARBA00011902"/>
    </source>
</evidence>
<keyword evidence="4" id="KW-0808">Transferase</keyword>
<evidence type="ECO:0000259" key="17">
    <source>
        <dbReference type="Pfam" id="PF12810"/>
    </source>
</evidence>
<keyword evidence="15" id="KW-0325">Glycoprotein</keyword>
<organism evidence="18 19">
    <name type="scientific">Desulfuribacillus stibiiarsenatis</name>
    <dbReference type="NCBI Taxonomy" id="1390249"/>
    <lineage>
        <taxon>Bacteria</taxon>
        <taxon>Bacillati</taxon>
        <taxon>Bacillota</taxon>
        <taxon>Desulfuribacillia</taxon>
        <taxon>Desulfuribacillales</taxon>
        <taxon>Desulfuribacillaceae</taxon>
        <taxon>Desulfuribacillus</taxon>
    </lineage>
</organism>
<dbReference type="AlphaFoldDB" id="A0A1E5L7A2"/>
<name>A0A1E5L7A2_9FIRM</name>
<evidence type="ECO:0000256" key="16">
    <source>
        <dbReference type="SAM" id="SignalP"/>
    </source>
</evidence>
<dbReference type="Pfam" id="PF12810">
    <property type="entry name" value="ALK_LTK_GRD"/>
    <property type="match status" value="1"/>
</dbReference>
<evidence type="ECO:0000313" key="19">
    <source>
        <dbReference type="Proteomes" id="UP000095255"/>
    </source>
</evidence>
<keyword evidence="12" id="KW-0829">Tyrosine-protein kinase</keyword>
<sequence>MKRIPFKIFLSIMLLFSTVIGVSFNVENQVHANATTVEFNYTGSVQTWQVPNNVDYILVEAWGGQGGQGGSGYGSTGNRANIGEGGSGAYVKGSIPVVPGATLYIYVGGRGLPQGVNGNGSDLTTGGWNGGGNGNKNYYYYYWTSISNYHNIGGGGGGATDIRTVGGSWDNITSLNSRVIVAGGGGGGAATAVGGHAGLIGQNGANGTDGIGGKGGSQTEGGASLSRSINYPDNVYGTWQSLAGLLGKGSNGNGIEGPIGNNRTSGTSWQYPSRSAGGGGAGYYGGSGGVNGGNSDSSGSGGGGGSSYIHSDAINVELQTGVRTGHGFLKITPIPATGLTWVEREQLNQAKQASDEAKEQVNRIINDALAVRDENGQIIIEDGKPKIIDISKELSNTKSLITALDQRFSNVEQSFSDIQTSIDQKLEQFSQNFTTNIHSYLPPVLSKVYGFNNATATTNNNFRVSLDYTNANAYRYKVGNGAWSDWFALTFHDNTGYINTTGFSTGANTVFIEVRNAVDGPVARGRMTVFYVIN</sequence>
<dbReference type="GO" id="GO:0004714">
    <property type="term" value="F:transmembrane receptor protein tyrosine kinase activity"/>
    <property type="evidence" value="ECO:0007669"/>
    <property type="project" value="UniProtKB-EC"/>
</dbReference>
<evidence type="ECO:0000256" key="3">
    <source>
        <dbReference type="ARBA" id="ARBA00022475"/>
    </source>
</evidence>
<dbReference type="GO" id="GO:0005886">
    <property type="term" value="C:plasma membrane"/>
    <property type="evidence" value="ECO:0007669"/>
    <property type="project" value="UniProtKB-SubCell"/>
</dbReference>
<keyword evidence="6 16" id="KW-0732">Signal</keyword>
<evidence type="ECO:0000256" key="13">
    <source>
        <dbReference type="ARBA" id="ARBA00023157"/>
    </source>
</evidence>
<evidence type="ECO:0000256" key="6">
    <source>
        <dbReference type="ARBA" id="ARBA00022729"/>
    </source>
</evidence>
<evidence type="ECO:0000256" key="10">
    <source>
        <dbReference type="ARBA" id="ARBA00022989"/>
    </source>
</evidence>
<keyword evidence="5" id="KW-0812">Transmembrane</keyword>
<comment type="caution">
    <text evidence="18">The sequence shown here is derived from an EMBL/GenBank/DDBJ whole genome shotgun (WGS) entry which is preliminary data.</text>
</comment>
<dbReference type="InterPro" id="IPR055163">
    <property type="entry name" value="ALK/LTK-like_GRD"/>
</dbReference>
<keyword evidence="9" id="KW-0067">ATP-binding</keyword>
<evidence type="ECO:0000256" key="4">
    <source>
        <dbReference type="ARBA" id="ARBA00022679"/>
    </source>
</evidence>
<keyword evidence="13" id="KW-1015">Disulfide bond</keyword>
<keyword evidence="11" id="KW-0472">Membrane</keyword>
<feature type="domain" description="ALK/LTK-like glycine-rich" evidence="17">
    <location>
        <begin position="58"/>
        <end position="332"/>
    </location>
</feature>
<evidence type="ECO:0000313" key="18">
    <source>
        <dbReference type="EMBL" id="OEH86015.1"/>
    </source>
</evidence>
<evidence type="ECO:0000256" key="14">
    <source>
        <dbReference type="ARBA" id="ARBA00023170"/>
    </source>
</evidence>
<keyword evidence="10" id="KW-1133">Transmembrane helix</keyword>
<proteinExistence type="predicted"/>
<evidence type="ECO:0000256" key="11">
    <source>
        <dbReference type="ARBA" id="ARBA00023136"/>
    </source>
</evidence>
<keyword evidence="3" id="KW-1003">Cell membrane</keyword>
<feature type="signal peptide" evidence="16">
    <location>
        <begin position="1"/>
        <end position="25"/>
    </location>
</feature>
<feature type="chain" id="PRO_5038588032" description="receptor protein-tyrosine kinase" evidence="16">
    <location>
        <begin position="26"/>
        <end position="534"/>
    </location>
</feature>
<accession>A0A1E5L7A2</accession>
<keyword evidence="8" id="KW-0418">Kinase</keyword>
<reference evidence="18 19" key="1">
    <citation type="submission" date="2016-09" db="EMBL/GenBank/DDBJ databases">
        <title>Desulfuribacillus arsenicus sp. nov., an obligately anaerobic, dissimilatory arsenic- and antimonate-reducing bacterium isolated from anoxic sediments.</title>
        <authorList>
            <person name="Abin C.A."/>
            <person name="Hollibaugh J.T."/>
        </authorList>
    </citation>
    <scope>NUCLEOTIDE SEQUENCE [LARGE SCALE GENOMIC DNA]</scope>
    <source>
        <strain evidence="18 19">MLFW-2</strain>
    </source>
</reference>
<keyword evidence="14" id="KW-0675">Receptor</keyword>
<keyword evidence="19" id="KW-1185">Reference proteome</keyword>
<evidence type="ECO:0000256" key="15">
    <source>
        <dbReference type="ARBA" id="ARBA00023180"/>
    </source>
</evidence>
<evidence type="ECO:0000256" key="1">
    <source>
        <dbReference type="ARBA" id="ARBA00004251"/>
    </source>
</evidence>
<keyword evidence="7" id="KW-0547">Nucleotide-binding</keyword>
<evidence type="ECO:0000256" key="5">
    <source>
        <dbReference type="ARBA" id="ARBA00022692"/>
    </source>
</evidence>